<proteinExistence type="predicted"/>
<keyword evidence="2" id="KW-1185">Reference proteome</keyword>
<dbReference type="Proteomes" id="UP000439903">
    <property type="component" value="Unassembled WGS sequence"/>
</dbReference>
<dbReference type="CDD" id="cd00167">
    <property type="entry name" value="SANT"/>
    <property type="match status" value="1"/>
</dbReference>
<reference evidence="1 2" key="1">
    <citation type="journal article" date="2019" name="Environ. Microbiol.">
        <title>At the nexus of three kingdoms: the genome of the mycorrhizal fungus Gigaspora margarita provides insights into plant, endobacterial and fungal interactions.</title>
        <authorList>
            <person name="Venice F."/>
            <person name="Ghignone S."/>
            <person name="Salvioli di Fossalunga A."/>
            <person name="Amselem J."/>
            <person name="Novero M."/>
            <person name="Xianan X."/>
            <person name="Sedzielewska Toro K."/>
            <person name="Morin E."/>
            <person name="Lipzen A."/>
            <person name="Grigoriev I.V."/>
            <person name="Henrissat B."/>
            <person name="Martin F.M."/>
            <person name="Bonfante P."/>
        </authorList>
    </citation>
    <scope>NUCLEOTIDE SEQUENCE [LARGE SCALE GENOMIC DNA]</scope>
    <source>
        <strain evidence="1 2">BEG34</strain>
    </source>
</reference>
<dbReference type="EMBL" id="WTPW01000868">
    <property type="protein sequence ID" value="KAF0473292.1"/>
    <property type="molecule type" value="Genomic_DNA"/>
</dbReference>
<evidence type="ECO:0000313" key="1">
    <source>
        <dbReference type="EMBL" id="KAF0473292.1"/>
    </source>
</evidence>
<name>A0A8H4ABA0_GIGMA</name>
<gene>
    <name evidence="1" type="ORF">F8M41_024887</name>
</gene>
<dbReference type="InterPro" id="IPR001005">
    <property type="entry name" value="SANT/Myb"/>
</dbReference>
<accession>A0A8H4ABA0</accession>
<dbReference type="GO" id="GO:0042790">
    <property type="term" value="P:nucleolar large rRNA transcription by RNA polymerase I"/>
    <property type="evidence" value="ECO:0007669"/>
    <property type="project" value="InterPro"/>
</dbReference>
<dbReference type="GO" id="GO:0000500">
    <property type="term" value="C:RNA polymerase I upstream activating factor complex"/>
    <property type="evidence" value="ECO:0007669"/>
    <property type="project" value="InterPro"/>
</dbReference>
<dbReference type="GO" id="GO:0000182">
    <property type="term" value="F:rDNA binding"/>
    <property type="evidence" value="ECO:0007669"/>
    <property type="project" value="TreeGrafter"/>
</dbReference>
<comment type="caution">
    <text evidence="1">The sequence shown here is derived from an EMBL/GenBank/DDBJ whole genome shotgun (WGS) entry which is preliminary data.</text>
</comment>
<protein>
    <submittedName>
        <fullName evidence="1">RNA polymerase I upstream activation factor complex subunit Rrn5</fullName>
    </submittedName>
</protein>
<sequence>MPKTKFRDLSKFQQENIIVKLKSSLDKFDAIREYYLRPSPQLYHNILVRAEYEIVNPEHHKRLHRIIVQNVLWKPKELECFFTALERCGKHNPTEISRRLGTKSVSQVIILIEFFEHELKLVKTCPVNYTDIPSAREMSDNWLEFEKIQVEMIQERINKIEKKETVEENMQPISKWDEKKLELFELENLSKLIQKHTTDDPLVNRASIITLYSILQSWLQGIFKNLIALDDLYKRTYIQENHEITKYDIYRALKINGYKLSKPHNSDSTDEDDDLIEISESQYMSDLFDKKVQEGYYSSDYDEDNDNFSDNMQVDVQQANSTDQILRETSKVSNNNVFDDTDDSRYQNNEDDANYQMISNYDKKIELKEQKIDKLYEKAFLRLFINPTDAESTNISNEMKNLEILFDTGLMRYNKIFDETELEDLLDSDKLPQHHDNYTDTDIDSLDINYTDNTDVIYTDNDYTDDDTNYTDNTDINYIDNTDVDYTDNTDVNYTDVDINYTDNTDINYTDSTGINYTDVIYIDDDDDDDDIL</sequence>
<organism evidence="1 2">
    <name type="scientific">Gigaspora margarita</name>
    <dbReference type="NCBI Taxonomy" id="4874"/>
    <lineage>
        <taxon>Eukaryota</taxon>
        <taxon>Fungi</taxon>
        <taxon>Fungi incertae sedis</taxon>
        <taxon>Mucoromycota</taxon>
        <taxon>Glomeromycotina</taxon>
        <taxon>Glomeromycetes</taxon>
        <taxon>Diversisporales</taxon>
        <taxon>Gigasporaceae</taxon>
        <taxon>Gigaspora</taxon>
    </lineage>
</organism>
<dbReference type="PANTHER" id="PTHR28079">
    <property type="entry name" value="RNA POLYMERASE I-SPECIFIC TRANSCRIPTION INITIATION FACTOR RRN5"/>
    <property type="match status" value="1"/>
</dbReference>
<dbReference type="PANTHER" id="PTHR28079:SF1">
    <property type="entry name" value="RNA POLYMERASE I-SPECIFIC TRANSCRIPTION INITIATION FACTOR RRN5"/>
    <property type="match status" value="1"/>
</dbReference>
<dbReference type="GO" id="GO:0006361">
    <property type="term" value="P:transcription initiation at RNA polymerase I promoter"/>
    <property type="evidence" value="ECO:0007669"/>
    <property type="project" value="TreeGrafter"/>
</dbReference>
<dbReference type="InterPro" id="IPR039601">
    <property type="entry name" value="Rrn5"/>
</dbReference>
<dbReference type="GO" id="GO:0001181">
    <property type="term" value="F:RNA polymerase I general transcription initiation factor activity"/>
    <property type="evidence" value="ECO:0007669"/>
    <property type="project" value="TreeGrafter"/>
</dbReference>
<dbReference type="OrthoDB" id="2240312at2759"/>
<dbReference type="AlphaFoldDB" id="A0A8H4ABA0"/>
<evidence type="ECO:0000313" key="2">
    <source>
        <dbReference type="Proteomes" id="UP000439903"/>
    </source>
</evidence>